<dbReference type="EMBL" id="DTGZ01000177">
    <property type="protein sequence ID" value="HGV98512.1"/>
    <property type="molecule type" value="Genomic_DNA"/>
</dbReference>
<proteinExistence type="predicted"/>
<protein>
    <submittedName>
        <fullName evidence="2">PASTA domain-containing protein</fullName>
    </submittedName>
</protein>
<gene>
    <name evidence="2" type="ORF">ENV60_09500</name>
</gene>
<accession>A0A7C4XA30</accession>
<reference evidence="2" key="1">
    <citation type="journal article" date="2020" name="mSystems">
        <title>Genome- and Community-Level Interaction Insights into Carbon Utilization and Element Cycling Functions of Hydrothermarchaeota in Hydrothermal Sediment.</title>
        <authorList>
            <person name="Zhou Z."/>
            <person name="Liu Y."/>
            <person name="Xu W."/>
            <person name="Pan J."/>
            <person name="Luo Z.H."/>
            <person name="Li M."/>
        </authorList>
    </citation>
    <scope>NUCLEOTIDE SEQUENCE [LARGE SCALE GENOMIC DNA]</scope>
    <source>
        <strain evidence="2">SpSt-774</strain>
    </source>
</reference>
<sequence length="234" mass="25848">MKKLLVYVVFILIFFIIGVFLANFVIMPAVVRSGEEIKVPDVCNIPLDSAIAILKKNNLQGVVVERRYDKIIEEDRIIIQDPLPDTKVKKGRIVHLVVSLGVETIKIPELSGIDFEKGKQIINRLGLVISDIDSILSDSIPSGKIIKTIPEPETEVKKGDEIKVIISKGIVLKMPNLLGKKVPEIMEILKSMNLFLKNVVETEGSGEKGVVIVQDPEPDKIINPGDSVSVIIIK</sequence>
<dbReference type="Pfam" id="PF03793">
    <property type="entry name" value="PASTA"/>
    <property type="match status" value="3"/>
</dbReference>
<feature type="domain" description="PASTA" evidence="1">
    <location>
        <begin position="169"/>
        <end position="234"/>
    </location>
</feature>
<dbReference type="PROSITE" id="PS51178">
    <property type="entry name" value="PASTA"/>
    <property type="match status" value="3"/>
</dbReference>
<dbReference type="CDD" id="cd06577">
    <property type="entry name" value="PASTA_pknB"/>
    <property type="match status" value="3"/>
</dbReference>
<dbReference type="AlphaFoldDB" id="A0A7C4XA30"/>
<organism evidence="2">
    <name type="scientific">candidate division WOR-3 bacterium</name>
    <dbReference type="NCBI Taxonomy" id="2052148"/>
    <lineage>
        <taxon>Bacteria</taxon>
        <taxon>Bacteria division WOR-3</taxon>
    </lineage>
</organism>
<evidence type="ECO:0000313" key="2">
    <source>
        <dbReference type="EMBL" id="HGV98512.1"/>
    </source>
</evidence>
<feature type="domain" description="PASTA" evidence="1">
    <location>
        <begin position="101"/>
        <end position="168"/>
    </location>
</feature>
<dbReference type="Gene3D" id="3.30.10.20">
    <property type="match status" value="3"/>
</dbReference>
<dbReference type="InterPro" id="IPR005543">
    <property type="entry name" value="PASTA_dom"/>
</dbReference>
<feature type="domain" description="PASTA" evidence="1">
    <location>
        <begin position="34"/>
        <end position="100"/>
    </location>
</feature>
<comment type="caution">
    <text evidence="2">The sequence shown here is derived from an EMBL/GenBank/DDBJ whole genome shotgun (WGS) entry which is preliminary data.</text>
</comment>
<name>A0A7C4XA30_UNCW3</name>
<dbReference type="SMART" id="SM00740">
    <property type="entry name" value="PASTA"/>
    <property type="match status" value="3"/>
</dbReference>
<evidence type="ECO:0000259" key="1">
    <source>
        <dbReference type="PROSITE" id="PS51178"/>
    </source>
</evidence>